<sequence>MDVFNAMAEIRMAMTTFEAVQPRSIARTEFATMAQAADGCITKVAGRDTVGPQTVRPENTSLLTQMITYLEARLTEPAAG</sequence>
<dbReference type="Proteomes" id="UP001500902">
    <property type="component" value="Unassembled WGS sequence"/>
</dbReference>
<dbReference type="RefSeq" id="WP_344878112.1">
    <property type="nucleotide sequence ID" value="NZ_BAAAZP010000067.1"/>
</dbReference>
<evidence type="ECO:0000313" key="1">
    <source>
        <dbReference type="EMBL" id="GAA3667378.1"/>
    </source>
</evidence>
<proteinExistence type="predicted"/>
<keyword evidence="2" id="KW-1185">Reference proteome</keyword>
<name>A0ABP7BQM4_9ACTN</name>
<organism evidence="1 2">
    <name type="scientific">Nonomuraea antimicrobica</name>
    <dbReference type="NCBI Taxonomy" id="561173"/>
    <lineage>
        <taxon>Bacteria</taxon>
        <taxon>Bacillati</taxon>
        <taxon>Actinomycetota</taxon>
        <taxon>Actinomycetes</taxon>
        <taxon>Streptosporangiales</taxon>
        <taxon>Streptosporangiaceae</taxon>
        <taxon>Nonomuraea</taxon>
    </lineage>
</organism>
<reference evidence="2" key="1">
    <citation type="journal article" date="2019" name="Int. J. Syst. Evol. Microbiol.">
        <title>The Global Catalogue of Microorganisms (GCM) 10K type strain sequencing project: providing services to taxonomists for standard genome sequencing and annotation.</title>
        <authorList>
            <consortium name="The Broad Institute Genomics Platform"/>
            <consortium name="The Broad Institute Genome Sequencing Center for Infectious Disease"/>
            <person name="Wu L."/>
            <person name="Ma J."/>
        </authorList>
    </citation>
    <scope>NUCLEOTIDE SEQUENCE [LARGE SCALE GENOMIC DNA]</scope>
    <source>
        <strain evidence="2">JCM 16904</strain>
    </source>
</reference>
<accession>A0ABP7BQM4</accession>
<protein>
    <submittedName>
        <fullName evidence="1">Uncharacterized protein</fullName>
    </submittedName>
</protein>
<comment type="caution">
    <text evidence="1">The sequence shown here is derived from an EMBL/GenBank/DDBJ whole genome shotgun (WGS) entry which is preliminary data.</text>
</comment>
<gene>
    <name evidence="1" type="ORF">GCM10022224_034460</name>
</gene>
<dbReference type="EMBL" id="BAAAZP010000067">
    <property type="protein sequence ID" value="GAA3667378.1"/>
    <property type="molecule type" value="Genomic_DNA"/>
</dbReference>
<evidence type="ECO:0000313" key="2">
    <source>
        <dbReference type="Proteomes" id="UP001500902"/>
    </source>
</evidence>